<evidence type="ECO:0000313" key="1">
    <source>
        <dbReference type="EMBL" id="GAN55564.1"/>
    </source>
</evidence>
<dbReference type="InterPro" id="IPR006311">
    <property type="entry name" value="TAT_signal"/>
</dbReference>
<dbReference type="Pfam" id="PF13618">
    <property type="entry name" value="Gluconate_2-dh3"/>
    <property type="match status" value="1"/>
</dbReference>
<dbReference type="RefSeq" id="WP_241767802.1">
    <property type="nucleotide sequence ID" value="NZ_BALE01000048.1"/>
</dbReference>
<proteinExistence type="predicted"/>
<name>A0A0D6MPE3_9PROT</name>
<dbReference type="STRING" id="1231623.Tasa_048_189"/>
<dbReference type="PROSITE" id="PS51318">
    <property type="entry name" value="TAT"/>
    <property type="match status" value="1"/>
</dbReference>
<dbReference type="InterPro" id="IPR027056">
    <property type="entry name" value="Gluconate_2DH_su3"/>
</dbReference>
<dbReference type="Proteomes" id="UP000032679">
    <property type="component" value="Unassembled WGS sequence"/>
</dbReference>
<reference evidence="1 2" key="1">
    <citation type="submission" date="2012-10" db="EMBL/GenBank/DDBJ databases">
        <title>Genome sequencing of Tanticharoenia sakaeratensis NBRC 103193.</title>
        <authorList>
            <person name="Azuma Y."/>
            <person name="Hadano H."/>
            <person name="Hirakawa H."/>
            <person name="Matsushita K."/>
        </authorList>
    </citation>
    <scope>NUCLEOTIDE SEQUENCE [LARGE SCALE GENOMIC DNA]</scope>
    <source>
        <strain evidence="1 2">NBRC 103193</strain>
    </source>
</reference>
<accession>A0A0D6MPE3</accession>
<dbReference type="AlphaFoldDB" id="A0A0D6MPE3"/>
<sequence>MPPSHLVPSRRTFVKGLLGTTSFWLFSGHQGWSDALASNADSPYSPAYFTAAEWRFLQAACERIFPHDDVGPGALDLAVPEFIDRQMNTSYGRGEDWFMAGPFQDGPANLGYQLPLAPRDLYRHGIAATDSYARQQHGKAFADLAATDQVAILTALEGGAVTLGNVPGRTFFEQLRTNTMEGAFSDPIHGGNRHLGGWVMLGFPGARADFMDWVDQYGPAYPFGPVSISGETA</sequence>
<comment type="caution">
    <text evidence="1">The sequence shown here is derived from an EMBL/GenBank/DDBJ whole genome shotgun (WGS) entry which is preliminary data.</text>
</comment>
<dbReference type="EMBL" id="BALE01000048">
    <property type="protein sequence ID" value="GAN55564.1"/>
    <property type="molecule type" value="Genomic_DNA"/>
</dbReference>
<keyword evidence="2" id="KW-1185">Reference proteome</keyword>
<evidence type="ECO:0000313" key="2">
    <source>
        <dbReference type="Proteomes" id="UP000032679"/>
    </source>
</evidence>
<protein>
    <submittedName>
        <fullName evidence="1">Membrane-bound D-gluconate 2-dehydrogenase small subunit</fullName>
    </submittedName>
</protein>
<gene>
    <name evidence="1" type="ORF">Tasa_048_189</name>
</gene>
<organism evidence="1 2">
    <name type="scientific">Tanticharoenia sakaeratensis NBRC 103193</name>
    <dbReference type="NCBI Taxonomy" id="1231623"/>
    <lineage>
        <taxon>Bacteria</taxon>
        <taxon>Pseudomonadati</taxon>
        <taxon>Pseudomonadota</taxon>
        <taxon>Alphaproteobacteria</taxon>
        <taxon>Acetobacterales</taxon>
        <taxon>Acetobacteraceae</taxon>
        <taxon>Tanticharoenia</taxon>
    </lineage>
</organism>